<evidence type="ECO:0000313" key="8">
    <source>
        <dbReference type="WBParaSite" id="MCU_005796-RA"/>
    </source>
</evidence>
<dbReference type="Gene3D" id="2.40.50.140">
    <property type="entry name" value="Nucleic acid-binding proteins"/>
    <property type="match status" value="1"/>
</dbReference>
<evidence type="ECO:0000259" key="6">
    <source>
        <dbReference type="Pfam" id="PF03876"/>
    </source>
</evidence>
<evidence type="ECO:0000256" key="2">
    <source>
        <dbReference type="ARBA" id="ARBA00009307"/>
    </source>
</evidence>
<evidence type="ECO:0000256" key="3">
    <source>
        <dbReference type="ARBA" id="ARBA00022478"/>
    </source>
</evidence>
<dbReference type="GO" id="GO:0005666">
    <property type="term" value="C:RNA polymerase III complex"/>
    <property type="evidence" value="ECO:0007669"/>
    <property type="project" value="TreeGrafter"/>
</dbReference>
<accession>A0A5K3F8E4</accession>
<dbReference type="Gene3D" id="3.30.1490.120">
    <property type="entry name" value="RNA polymerase Rpb7-like, N-terminal domain"/>
    <property type="match status" value="1"/>
</dbReference>
<dbReference type="GO" id="GO:0006384">
    <property type="term" value="P:transcription initiation at RNA polymerase III promoter"/>
    <property type="evidence" value="ECO:0007669"/>
    <property type="project" value="TreeGrafter"/>
</dbReference>
<keyword evidence="4" id="KW-0804">Transcription</keyword>
<name>A0A5K3F8E4_MESCO</name>
<dbReference type="PANTHER" id="PTHR12709:SF1">
    <property type="entry name" value="DNA-DIRECTED RNA POLYMERASE III SUBUNIT RPC8"/>
    <property type="match status" value="1"/>
</dbReference>
<keyword evidence="5" id="KW-0539">Nucleus</keyword>
<dbReference type="WBParaSite" id="MCU_005796-RA">
    <property type="protein sequence ID" value="MCU_005796-RA"/>
    <property type="gene ID" value="MCU_005796"/>
</dbReference>
<feature type="domain" description="RNA polymerase Rpb7-like N-terminal" evidence="6">
    <location>
        <begin position="9"/>
        <end position="64"/>
    </location>
</feature>
<dbReference type="InterPro" id="IPR012340">
    <property type="entry name" value="NA-bd_OB-fold"/>
</dbReference>
<evidence type="ECO:0000256" key="4">
    <source>
        <dbReference type="ARBA" id="ARBA00023163"/>
    </source>
</evidence>
<dbReference type="SUPFAM" id="SSF50249">
    <property type="entry name" value="Nucleic acid-binding proteins"/>
    <property type="match status" value="1"/>
</dbReference>
<evidence type="ECO:0000259" key="7">
    <source>
        <dbReference type="Pfam" id="PF08292"/>
    </source>
</evidence>
<dbReference type="PANTHER" id="PTHR12709">
    <property type="entry name" value="DNA-DIRECTED RNA POLYMERASE II, III"/>
    <property type="match status" value="1"/>
</dbReference>
<sequence length="203" mass="23166">MFVVVPINDLVVIKPKKFGMHIEDVIAHELNSRFSNKVLQKVGLCISLWDITHVGDKFISHDDGSYQVAVSFRFICFRPSIDEIIVGTVKSCTRDGLHISLYFFDDIFIPADKLRHPSKFDFEQQSWIWQYEDDRGSADLRIEKNDVIRFQVEGEIWQDPNPDAEKEQCASISLPPSIGDKSPYIILGSIVSDGLGVTCWWMG</sequence>
<dbReference type="InterPro" id="IPR036898">
    <property type="entry name" value="RNA_pol_Rpb7-like_N_sf"/>
</dbReference>
<comment type="subcellular location">
    <subcellularLocation>
        <location evidence="1">Nucleus</location>
    </subcellularLocation>
</comment>
<comment type="similarity">
    <text evidence="2">Belongs to the eukaryotic RPB7/RPC8 RNA polymerase subunit family.</text>
</comment>
<organism evidence="8">
    <name type="scientific">Mesocestoides corti</name>
    <name type="common">Flatworm</name>
    <dbReference type="NCBI Taxonomy" id="53468"/>
    <lineage>
        <taxon>Eukaryota</taxon>
        <taxon>Metazoa</taxon>
        <taxon>Spiralia</taxon>
        <taxon>Lophotrochozoa</taxon>
        <taxon>Platyhelminthes</taxon>
        <taxon>Cestoda</taxon>
        <taxon>Eucestoda</taxon>
        <taxon>Cyclophyllidea</taxon>
        <taxon>Mesocestoididae</taxon>
        <taxon>Mesocestoides</taxon>
    </lineage>
</organism>
<dbReference type="AlphaFoldDB" id="A0A5K3F8E4"/>
<dbReference type="InterPro" id="IPR045113">
    <property type="entry name" value="Rpb7-like"/>
</dbReference>
<protein>
    <submittedName>
        <fullName evidence="8">DNA-directed RNA polymerase III subunit RPC8</fullName>
    </submittedName>
</protein>
<dbReference type="SUPFAM" id="SSF88798">
    <property type="entry name" value="N-terminal, heterodimerisation domain of RBP7 (RpoE)"/>
    <property type="match status" value="1"/>
</dbReference>
<reference evidence="8" key="1">
    <citation type="submission" date="2019-11" db="UniProtKB">
        <authorList>
            <consortium name="WormBaseParasite"/>
        </authorList>
    </citation>
    <scope>IDENTIFICATION</scope>
</reference>
<dbReference type="Pfam" id="PF08292">
    <property type="entry name" value="RNA_pol_Rbc25"/>
    <property type="match status" value="1"/>
</dbReference>
<dbReference type="InterPro" id="IPR005576">
    <property type="entry name" value="Rpb7-like_N"/>
</dbReference>
<proteinExistence type="inferred from homology"/>
<dbReference type="Pfam" id="PF03876">
    <property type="entry name" value="SHS2_Rpb7-N"/>
    <property type="match status" value="1"/>
</dbReference>
<evidence type="ECO:0000256" key="1">
    <source>
        <dbReference type="ARBA" id="ARBA00004123"/>
    </source>
</evidence>
<evidence type="ECO:0000256" key="5">
    <source>
        <dbReference type="ARBA" id="ARBA00023242"/>
    </source>
</evidence>
<keyword evidence="3" id="KW-0240">DNA-directed RNA polymerase</keyword>
<feature type="domain" description="RNA polymerase III subunit Rpc25" evidence="7">
    <location>
        <begin position="83"/>
        <end position="201"/>
    </location>
</feature>
<dbReference type="InterPro" id="IPR013238">
    <property type="entry name" value="RNA_pol_III_Rbc25"/>
</dbReference>